<dbReference type="Proteomes" id="UP001212326">
    <property type="component" value="Plasmid punmamed1"/>
</dbReference>
<evidence type="ECO:0000256" key="3">
    <source>
        <dbReference type="ARBA" id="ARBA00022448"/>
    </source>
</evidence>
<sequence>MDTKNTEPTSRGAWLAVAVLAGGLFAAVVSTTVVSVALPTIGRELHAGATQSAWIVDAYVLVYASLLVAGGVIGDRRGRKGLFLIGVATFGLGALVTGVAPNTGVLLIGRVVQGLGPALLVPGSLTIIRAIFEEPGKRATAIGLWSTSSGLALAVGPALGGVIVNGLGWRWVFLVNVPFSALLVVLGARLIPRVERNPATSRFDWAGAVLSTLSMAAVAFGIIEGPEWGWASPRILAAFAAGLVALGLFVGWELRRPEPLVDIKLFRHSAFTVANVAAMIVFFAFVGAIVYFSAYFQNVQGHSPIEAGLDVSAIGVAFALAAPLSGRMVARIGPFWPMFAGLAVSGVATLGLLRLGPNTGIGAIWWDFALVGGGVGLSLTPMTTTAIASVEASRAGMASAVHNALRQLGQVLGVAILGVLVYAKLPHSHKGGGRLAPHTGDLFVTGLHHAIWVCGCVLLAAAAMVALLAASSRKPMAGAARPSGEATRAAPASR</sequence>
<dbReference type="PANTHER" id="PTHR42718">
    <property type="entry name" value="MAJOR FACILITATOR SUPERFAMILY MULTIDRUG TRANSPORTER MFSC"/>
    <property type="match status" value="1"/>
</dbReference>
<dbReference type="EMBL" id="CP115301">
    <property type="protein sequence ID" value="WBO69710.1"/>
    <property type="molecule type" value="Genomic_DNA"/>
</dbReference>
<feature type="transmembrane region" description="Helical" evidence="9">
    <location>
        <begin position="112"/>
        <end position="132"/>
    </location>
</feature>
<evidence type="ECO:0000256" key="4">
    <source>
        <dbReference type="ARBA" id="ARBA00022475"/>
    </source>
</evidence>
<feature type="domain" description="Major facilitator superfamily (MFS) profile" evidence="10">
    <location>
        <begin position="16"/>
        <end position="473"/>
    </location>
</feature>
<feature type="transmembrane region" description="Helical" evidence="9">
    <location>
        <begin position="203"/>
        <end position="223"/>
    </location>
</feature>
<feature type="transmembrane region" description="Helical" evidence="9">
    <location>
        <begin position="235"/>
        <end position="252"/>
    </location>
</feature>
<evidence type="ECO:0000256" key="2">
    <source>
        <dbReference type="ARBA" id="ARBA00008537"/>
    </source>
</evidence>
<dbReference type="PRINTS" id="PR01036">
    <property type="entry name" value="TCRTETB"/>
</dbReference>
<dbReference type="PANTHER" id="PTHR42718:SF9">
    <property type="entry name" value="MAJOR FACILITATOR SUPERFAMILY MULTIDRUG TRANSPORTER MFSC"/>
    <property type="match status" value="1"/>
</dbReference>
<dbReference type="InterPro" id="IPR004638">
    <property type="entry name" value="EmrB-like"/>
</dbReference>
<keyword evidence="12" id="KW-1185">Reference proteome</keyword>
<evidence type="ECO:0000259" key="10">
    <source>
        <dbReference type="PROSITE" id="PS50850"/>
    </source>
</evidence>
<feature type="transmembrane region" description="Helical" evidence="9">
    <location>
        <begin position="408"/>
        <end position="425"/>
    </location>
</feature>
<evidence type="ECO:0000256" key="8">
    <source>
        <dbReference type="ARBA" id="ARBA00023251"/>
    </source>
</evidence>
<evidence type="ECO:0000313" key="12">
    <source>
        <dbReference type="Proteomes" id="UP001212326"/>
    </source>
</evidence>
<feature type="transmembrane region" description="Helical" evidence="9">
    <location>
        <begin position="81"/>
        <end position="100"/>
    </location>
</feature>
<keyword evidence="11" id="KW-0614">Plasmid</keyword>
<gene>
    <name evidence="11" type="ORF">O1G22_44030</name>
</gene>
<geneLocation type="plasmid" evidence="11 12">
    <name>punmamed1</name>
</geneLocation>
<keyword evidence="5 9" id="KW-0812">Transmembrane</keyword>
<protein>
    <submittedName>
        <fullName evidence="11">MFS transporter</fullName>
    </submittedName>
</protein>
<name>A0ABY7PGF6_9ACTN</name>
<dbReference type="InterPro" id="IPR011701">
    <property type="entry name" value="MFS"/>
</dbReference>
<feature type="transmembrane region" description="Helical" evidence="9">
    <location>
        <begin position="53"/>
        <end position="74"/>
    </location>
</feature>
<dbReference type="Pfam" id="PF07690">
    <property type="entry name" value="MFS_1"/>
    <property type="match status" value="1"/>
</dbReference>
<feature type="transmembrane region" description="Helical" evidence="9">
    <location>
        <begin position="363"/>
        <end position="387"/>
    </location>
</feature>
<evidence type="ECO:0000256" key="9">
    <source>
        <dbReference type="SAM" id="Phobius"/>
    </source>
</evidence>
<feature type="transmembrane region" description="Helical" evidence="9">
    <location>
        <begin position="12"/>
        <end position="41"/>
    </location>
</feature>
<proteinExistence type="inferred from homology"/>
<feature type="transmembrane region" description="Helical" evidence="9">
    <location>
        <begin position="450"/>
        <end position="471"/>
    </location>
</feature>
<keyword evidence="6 9" id="KW-1133">Transmembrane helix</keyword>
<dbReference type="InterPro" id="IPR020846">
    <property type="entry name" value="MFS_dom"/>
</dbReference>
<dbReference type="NCBIfam" id="TIGR00711">
    <property type="entry name" value="efflux_EmrB"/>
    <property type="match status" value="1"/>
</dbReference>
<reference evidence="11 12" key="1">
    <citation type="submission" date="2022-12" db="EMBL/GenBank/DDBJ databases">
        <title>HUAS 2-6.</title>
        <authorList>
            <person name="Mo P."/>
        </authorList>
    </citation>
    <scope>NUCLEOTIDE SEQUENCE [LARGE SCALE GENOMIC DNA]</scope>
    <source>
        <strain evidence="11 12">HUAS 2-6</strain>
        <plasmid evidence="11 12">punmamed1</plasmid>
    </source>
</reference>
<evidence type="ECO:0000256" key="1">
    <source>
        <dbReference type="ARBA" id="ARBA00004651"/>
    </source>
</evidence>
<feature type="transmembrane region" description="Helical" evidence="9">
    <location>
        <begin position="273"/>
        <end position="295"/>
    </location>
</feature>
<evidence type="ECO:0000256" key="6">
    <source>
        <dbReference type="ARBA" id="ARBA00022989"/>
    </source>
</evidence>
<keyword evidence="8" id="KW-0046">Antibiotic resistance</keyword>
<dbReference type="InterPro" id="IPR036259">
    <property type="entry name" value="MFS_trans_sf"/>
</dbReference>
<feature type="transmembrane region" description="Helical" evidence="9">
    <location>
        <begin position="171"/>
        <end position="191"/>
    </location>
</feature>
<dbReference type="Gene3D" id="1.20.1720.10">
    <property type="entry name" value="Multidrug resistance protein D"/>
    <property type="match status" value="1"/>
</dbReference>
<dbReference type="CDD" id="cd17321">
    <property type="entry name" value="MFS_MMR_MDR_like"/>
    <property type="match status" value="1"/>
</dbReference>
<keyword evidence="7 9" id="KW-0472">Membrane</keyword>
<evidence type="ECO:0000256" key="5">
    <source>
        <dbReference type="ARBA" id="ARBA00022692"/>
    </source>
</evidence>
<dbReference type="Gene3D" id="1.20.1250.20">
    <property type="entry name" value="MFS general substrate transporter like domains"/>
    <property type="match status" value="1"/>
</dbReference>
<organism evidence="11 12">
    <name type="scientific">Streptomyces camelliae</name>
    <dbReference type="NCBI Taxonomy" id="3004093"/>
    <lineage>
        <taxon>Bacteria</taxon>
        <taxon>Bacillati</taxon>
        <taxon>Actinomycetota</taxon>
        <taxon>Actinomycetes</taxon>
        <taxon>Kitasatosporales</taxon>
        <taxon>Streptomycetaceae</taxon>
        <taxon>Streptomyces</taxon>
    </lineage>
</organism>
<keyword evidence="4" id="KW-1003">Cell membrane</keyword>
<evidence type="ECO:0000313" key="11">
    <source>
        <dbReference type="EMBL" id="WBO69710.1"/>
    </source>
</evidence>
<feature type="transmembrane region" description="Helical" evidence="9">
    <location>
        <begin position="307"/>
        <end position="324"/>
    </location>
</feature>
<dbReference type="SUPFAM" id="SSF103473">
    <property type="entry name" value="MFS general substrate transporter"/>
    <property type="match status" value="1"/>
</dbReference>
<keyword evidence="3" id="KW-0813">Transport</keyword>
<dbReference type="PROSITE" id="PS50850">
    <property type="entry name" value="MFS"/>
    <property type="match status" value="1"/>
</dbReference>
<feature type="transmembrane region" description="Helical" evidence="9">
    <location>
        <begin position="144"/>
        <end position="165"/>
    </location>
</feature>
<comment type="subcellular location">
    <subcellularLocation>
        <location evidence="1">Cell membrane</location>
        <topology evidence="1">Multi-pass membrane protein</topology>
    </subcellularLocation>
</comment>
<comment type="similarity">
    <text evidence="2">Belongs to the major facilitator superfamily. EmrB family.</text>
</comment>
<feature type="transmembrane region" description="Helical" evidence="9">
    <location>
        <begin position="336"/>
        <end position="357"/>
    </location>
</feature>
<evidence type="ECO:0000256" key="7">
    <source>
        <dbReference type="ARBA" id="ARBA00023136"/>
    </source>
</evidence>
<accession>A0ABY7PGF6</accession>
<dbReference type="RefSeq" id="WP_270086882.1">
    <property type="nucleotide sequence ID" value="NZ_CP115301.1"/>
</dbReference>